<reference evidence="4" key="1">
    <citation type="journal article" date="2014" name="Mol. Phylogenet. Evol.">
        <title>Nucleotide substitution analyses of the glaucophyte Cyanophora suggest an ancestrally lower mutation rate in plastid vs mitochondrial DNA for the Archaeplastida.</title>
        <authorList>
            <person name="Smith D.R."/>
            <person name="Jackson C.J."/>
            <person name="Reyes-Prieto A."/>
        </authorList>
    </citation>
    <scope>NUCLEOTIDE SEQUENCE</scope>
    <source>
        <strain evidence="4">NIES-763</strain>
    </source>
</reference>
<protein>
    <submittedName>
        <fullName evidence="4">Ribosomal protein S14</fullName>
    </submittedName>
</protein>
<dbReference type="SUPFAM" id="SSF57716">
    <property type="entry name" value="Glucocorticoid receptor-like (DNA-binding domain)"/>
    <property type="match status" value="1"/>
</dbReference>
<dbReference type="Gene3D" id="1.10.287.1480">
    <property type="match status" value="1"/>
</dbReference>
<dbReference type="EMBL" id="KM198930">
    <property type="protein sequence ID" value="AIU44680.1"/>
    <property type="molecule type" value="Genomic_DNA"/>
</dbReference>
<comment type="similarity">
    <text evidence="1">Belongs to the universal ribosomal protein uS14 family.</text>
</comment>
<evidence type="ECO:0000256" key="2">
    <source>
        <dbReference type="ARBA" id="ARBA00022980"/>
    </source>
</evidence>
<sequence>MKINIYRNKIRRFNTIRFEIKRRIILFLLRSQHLKNSEKIYLLKKFSKILKKGTGVNIIKCCSITGRSRGSISLYNLSRIIFKELCSNGKITGISRYNY</sequence>
<evidence type="ECO:0000256" key="1">
    <source>
        <dbReference type="ARBA" id="ARBA00009083"/>
    </source>
</evidence>
<organism evidence="4">
    <name type="scientific">Cyanophora paradoxa</name>
    <dbReference type="NCBI Taxonomy" id="2762"/>
    <lineage>
        <taxon>Eukaryota</taxon>
        <taxon>Glaucocystophyceae</taxon>
        <taxon>Cyanophorales</taxon>
        <taxon>Cyanophoraceae</taxon>
        <taxon>Cyanophora</taxon>
    </lineage>
</organism>
<keyword evidence="3" id="KW-0687">Ribonucleoprotein</keyword>
<dbReference type="GO" id="GO:0006412">
    <property type="term" value="P:translation"/>
    <property type="evidence" value="ECO:0007669"/>
    <property type="project" value="InterPro"/>
</dbReference>
<dbReference type="PANTHER" id="PTHR19836">
    <property type="entry name" value="30S RIBOSOMAL PROTEIN S14"/>
    <property type="match status" value="1"/>
</dbReference>
<dbReference type="GO" id="GO:0003735">
    <property type="term" value="F:structural constituent of ribosome"/>
    <property type="evidence" value="ECO:0007669"/>
    <property type="project" value="InterPro"/>
</dbReference>
<name>A0A097PBQ6_CYAPA</name>
<dbReference type="GO" id="GO:0005737">
    <property type="term" value="C:cytoplasm"/>
    <property type="evidence" value="ECO:0007669"/>
    <property type="project" value="UniProtKB-ARBA"/>
</dbReference>
<dbReference type="GO" id="GO:0015935">
    <property type="term" value="C:small ribosomal subunit"/>
    <property type="evidence" value="ECO:0007669"/>
    <property type="project" value="TreeGrafter"/>
</dbReference>
<evidence type="ECO:0000256" key="3">
    <source>
        <dbReference type="ARBA" id="ARBA00023274"/>
    </source>
</evidence>
<gene>
    <name evidence="4" type="primary">rps14</name>
</gene>
<keyword evidence="2 4" id="KW-0689">Ribosomal protein</keyword>
<dbReference type="Pfam" id="PF00253">
    <property type="entry name" value="Ribosomal_S14"/>
    <property type="match status" value="1"/>
</dbReference>
<keyword evidence="4" id="KW-0496">Mitochondrion</keyword>
<evidence type="ECO:0000313" key="4">
    <source>
        <dbReference type="EMBL" id="AIU44680.1"/>
    </source>
</evidence>
<dbReference type="PANTHER" id="PTHR19836:SF19">
    <property type="entry name" value="SMALL RIBOSOMAL SUBUNIT PROTEIN US14M"/>
    <property type="match status" value="1"/>
</dbReference>
<dbReference type="InterPro" id="IPR001209">
    <property type="entry name" value="Ribosomal_uS14"/>
</dbReference>
<dbReference type="AlphaFoldDB" id="A0A097PBQ6"/>
<geneLocation type="mitochondrion" evidence="4"/>
<proteinExistence type="inferred from homology"/>
<accession>A0A097PBQ6</accession>
<reference evidence="4" key="2">
    <citation type="submission" date="2014-07" db="EMBL/GenBank/DDBJ databases">
        <authorList>
            <person name="David S.R."/>
            <person name="Jackson C.J."/>
            <person name="Adrian R.-P."/>
        </authorList>
    </citation>
    <scope>NUCLEOTIDE SEQUENCE</scope>
    <source>
        <strain evidence="4">NIES-763</strain>
    </source>
</reference>